<dbReference type="PANTHER" id="PTHR11748">
    <property type="entry name" value="D-LACTATE DEHYDROGENASE"/>
    <property type="match status" value="1"/>
</dbReference>
<evidence type="ECO:0000313" key="6">
    <source>
        <dbReference type="Proteomes" id="UP000753724"/>
    </source>
</evidence>
<dbReference type="EMBL" id="JAAAPO010000002">
    <property type="protein sequence ID" value="NBC36014.1"/>
    <property type="molecule type" value="Genomic_DNA"/>
</dbReference>
<evidence type="ECO:0000259" key="4">
    <source>
        <dbReference type="PROSITE" id="PS51387"/>
    </source>
</evidence>
<dbReference type="InterPro" id="IPR006094">
    <property type="entry name" value="Oxid_FAD_bind_N"/>
</dbReference>
<feature type="domain" description="FAD-binding PCMH-type" evidence="4">
    <location>
        <begin position="50"/>
        <end position="237"/>
    </location>
</feature>
<dbReference type="PROSITE" id="PS51387">
    <property type="entry name" value="FAD_PCMH"/>
    <property type="match status" value="1"/>
</dbReference>
<evidence type="ECO:0000313" key="5">
    <source>
        <dbReference type="EMBL" id="NBC36014.1"/>
    </source>
</evidence>
<gene>
    <name evidence="5" type="ORF">GTZ99_05525</name>
</gene>
<dbReference type="InterPro" id="IPR016169">
    <property type="entry name" value="FAD-bd_PCMH_sub2"/>
</dbReference>
<sequence>MSEATITATPSISNSLTALKGVLGGIVGAENIRDDDASRALFSEDIWDKSAFTTMLIVSPANTTELAAVVKAAADAGVSIAPRGAGMSYTGGYYPADAHTISLDTSRMNRVLKVSPDDMTITVEAGASWKTIDDTLAPMGLRLPFWGPMSGIWSTIGGGLSNLNAMFGCGHYGTSSESVIAITMVLADGSVLKTGARGPDGDTPFYRHYGPDLAGLFMGDAGTLGIKAEITFRLMQRPAFEDSASFSFKTGPIMLQALGEMARAGIAAETCGFDPGLTKVRMKRMGMTADVKALGAVMLKEKNIFKSLLAAFKIAKAGRSFIEEEEYPLHITAEGRCAEAVAADLAKAREIAKKYDGVEIANTIAKVIRAMPFPPPNSILGPEGESWIPVHGQVSLSNAPKMFAEIKAYFDSMQADYDRLGIHNGFLFSTLHNNAIVMEPVFFWPKGYRPIHESMVEPAHLAKLKKLGDAEEATAFVTAGREMVKRICEKYGCAHFQIGRSYKYRESRNPAFLRVLDAVKATVDPKGQFNPGCLGFPPAKGDAQ</sequence>
<proteinExistence type="inferred from homology"/>
<dbReference type="RefSeq" id="WP_161717286.1">
    <property type="nucleotide sequence ID" value="NZ_JAAAPO010000002.1"/>
</dbReference>
<dbReference type="Pfam" id="PF01565">
    <property type="entry name" value="FAD_binding_4"/>
    <property type="match status" value="1"/>
</dbReference>
<dbReference type="Gene3D" id="3.30.465.10">
    <property type="match status" value="1"/>
</dbReference>
<evidence type="ECO:0000256" key="2">
    <source>
        <dbReference type="ARBA" id="ARBA00022630"/>
    </source>
</evidence>
<dbReference type="InterPro" id="IPR016166">
    <property type="entry name" value="FAD-bd_PCMH"/>
</dbReference>
<keyword evidence="6" id="KW-1185">Reference proteome</keyword>
<dbReference type="Proteomes" id="UP000753724">
    <property type="component" value="Unassembled WGS sequence"/>
</dbReference>
<comment type="similarity">
    <text evidence="1">Belongs to the FAD-binding oxidoreductase/transferase type 4 family.</text>
</comment>
<reference evidence="6" key="1">
    <citation type="submission" date="2020-01" db="EMBL/GenBank/DDBJ databases">
        <title>Sphingomonas sp. strain CSW-10.</title>
        <authorList>
            <person name="Chen W.-M."/>
        </authorList>
    </citation>
    <scope>NUCLEOTIDE SEQUENCE [LARGE SCALE GENOMIC DNA]</scope>
    <source>
        <strain evidence="6">FSY-8</strain>
    </source>
</reference>
<accession>A0ABW9XBV5</accession>
<dbReference type="SUPFAM" id="SSF56176">
    <property type="entry name" value="FAD-binding/transporter-associated domain-like"/>
    <property type="match status" value="1"/>
</dbReference>
<evidence type="ECO:0000256" key="1">
    <source>
        <dbReference type="ARBA" id="ARBA00008000"/>
    </source>
</evidence>
<comment type="caution">
    <text evidence="5">The sequence shown here is derived from an EMBL/GenBank/DDBJ whole genome shotgun (WGS) entry which is preliminary data.</text>
</comment>
<dbReference type="InterPro" id="IPR016164">
    <property type="entry name" value="FAD-linked_Oxase-like_C"/>
</dbReference>
<protein>
    <submittedName>
        <fullName evidence="5">FAD-binding protein</fullName>
    </submittedName>
</protein>
<organism evidence="5 6">
    <name type="scientific">Novosphingobium ovatum</name>
    <dbReference type="NCBI Taxonomy" id="1908523"/>
    <lineage>
        <taxon>Bacteria</taxon>
        <taxon>Pseudomonadati</taxon>
        <taxon>Pseudomonadota</taxon>
        <taxon>Alphaproteobacteria</taxon>
        <taxon>Sphingomonadales</taxon>
        <taxon>Sphingomonadaceae</taxon>
        <taxon>Novosphingobium</taxon>
    </lineage>
</organism>
<dbReference type="InterPro" id="IPR036318">
    <property type="entry name" value="FAD-bd_PCMH-like_sf"/>
</dbReference>
<keyword evidence="3" id="KW-0274">FAD</keyword>
<evidence type="ECO:0000256" key="3">
    <source>
        <dbReference type="ARBA" id="ARBA00022827"/>
    </source>
</evidence>
<dbReference type="SUPFAM" id="SSF55103">
    <property type="entry name" value="FAD-linked oxidases, C-terminal domain"/>
    <property type="match status" value="1"/>
</dbReference>
<name>A0ABW9XBV5_9SPHN</name>
<dbReference type="PANTHER" id="PTHR11748:SF111">
    <property type="entry name" value="D-LACTATE DEHYDROGENASE, MITOCHONDRIAL-RELATED"/>
    <property type="match status" value="1"/>
</dbReference>
<keyword evidence="2" id="KW-0285">Flavoprotein</keyword>